<dbReference type="PANTHER" id="PTHR33210">
    <property type="entry name" value="PROTODERMAL FACTOR 1"/>
    <property type="match status" value="1"/>
</dbReference>
<dbReference type="InterPro" id="IPR039923">
    <property type="entry name" value="Protodermal_1"/>
</dbReference>
<keyword evidence="2" id="KW-1185">Reference proteome</keyword>
<proteinExistence type="predicted"/>
<sequence length="113" mass="12071">MKLSHHSDTRVEASMLLDGACQIDDGKWWSTAVEGSSFKAILGCLNSITLHANIVVVKTIGNPNLTLSLALSFPFSTKHVRESFVAALGSNSAAAAQAHLFKLANEGHLNPRD</sequence>
<evidence type="ECO:0000313" key="1">
    <source>
        <dbReference type="EMBL" id="KAK9004267.1"/>
    </source>
</evidence>
<comment type="caution">
    <text evidence="1">The sequence shown here is derived from an EMBL/GenBank/DDBJ whole genome shotgun (WGS) entry which is preliminary data.</text>
</comment>
<evidence type="ECO:0000313" key="2">
    <source>
        <dbReference type="Proteomes" id="UP001396334"/>
    </source>
</evidence>
<accession>A0ABR2QUX9</accession>
<protein>
    <submittedName>
        <fullName evidence="1">Uncharacterized protein</fullName>
    </submittedName>
</protein>
<organism evidence="1 2">
    <name type="scientific">Hibiscus sabdariffa</name>
    <name type="common">roselle</name>
    <dbReference type="NCBI Taxonomy" id="183260"/>
    <lineage>
        <taxon>Eukaryota</taxon>
        <taxon>Viridiplantae</taxon>
        <taxon>Streptophyta</taxon>
        <taxon>Embryophyta</taxon>
        <taxon>Tracheophyta</taxon>
        <taxon>Spermatophyta</taxon>
        <taxon>Magnoliopsida</taxon>
        <taxon>eudicotyledons</taxon>
        <taxon>Gunneridae</taxon>
        <taxon>Pentapetalae</taxon>
        <taxon>rosids</taxon>
        <taxon>malvids</taxon>
        <taxon>Malvales</taxon>
        <taxon>Malvaceae</taxon>
        <taxon>Malvoideae</taxon>
        <taxon>Hibiscus</taxon>
    </lineage>
</organism>
<dbReference type="Proteomes" id="UP001396334">
    <property type="component" value="Unassembled WGS sequence"/>
</dbReference>
<name>A0ABR2QUX9_9ROSI</name>
<gene>
    <name evidence="1" type="ORF">V6N11_002073</name>
</gene>
<dbReference type="EMBL" id="JBBPBN010000031">
    <property type="protein sequence ID" value="KAK9004267.1"/>
    <property type="molecule type" value="Genomic_DNA"/>
</dbReference>
<dbReference type="PANTHER" id="PTHR33210:SF18">
    <property type="entry name" value="PROTODERMAL FACTOR 1"/>
    <property type="match status" value="1"/>
</dbReference>
<reference evidence="1 2" key="1">
    <citation type="journal article" date="2024" name="G3 (Bethesda)">
        <title>Genome assembly of Hibiscus sabdariffa L. provides insights into metabolisms of medicinal natural products.</title>
        <authorList>
            <person name="Kim T."/>
        </authorList>
    </citation>
    <scope>NUCLEOTIDE SEQUENCE [LARGE SCALE GENOMIC DNA]</scope>
    <source>
        <strain evidence="1">TK-2024</strain>
        <tissue evidence="1">Old leaves</tissue>
    </source>
</reference>